<evidence type="ECO:0000313" key="1">
    <source>
        <dbReference type="EMBL" id="CAA2965977.1"/>
    </source>
</evidence>
<name>A0A8S0QFJ6_OLEEU</name>
<organism evidence="1 2">
    <name type="scientific">Olea europaea subsp. europaea</name>
    <dbReference type="NCBI Taxonomy" id="158383"/>
    <lineage>
        <taxon>Eukaryota</taxon>
        <taxon>Viridiplantae</taxon>
        <taxon>Streptophyta</taxon>
        <taxon>Embryophyta</taxon>
        <taxon>Tracheophyta</taxon>
        <taxon>Spermatophyta</taxon>
        <taxon>Magnoliopsida</taxon>
        <taxon>eudicotyledons</taxon>
        <taxon>Gunneridae</taxon>
        <taxon>Pentapetalae</taxon>
        <taxon>asterids</taxon>
        <taxon>lamiids</taxon>
        <taxon>Lamiales</taxon>
        <taxon>Oleaceae</taxon>
        <taxon>Oleeae</taxon>
        <taxon>Olea</taxon>
    </lineage>
</organism>
<protein>
    <submittedName>
        <fullName evidence="1">Cell division cycle 20.5, cofactor of APC complex</fullName>
    </submittedName>
</protein>
<keyword evidence="1" id="KW-0131">Cell cycle</keyword>
<dbReference type="Proteomes" id="UP000594638">
    <property type="component" value="Unassembled WGS sequence"/>
</dbReference>
<dbReference type="AlphaFoldDB" id="A0A8S0QFJ6"/>
<proteinExistence type="predicted"/>
<gene>
    <name evidence="1" type="ORF">OLEA9_A059416</name>
</gene>
<comment type="caution">
    <text evidence="1">The sequence shown here is derived from an EMBL/GenBank/DDBJ whole genome shotgun (WGS) entry which is preliminary data.</text>
</comment>
<evidence type="ECO:0000313" key="2">
    <source>
        <dbReference type="Proteomes" id="UP000594638"/>
    </source>
</evidence>
<keyword evidence="2" id="KW-1185">Reference proteome</keyword>
<accession>A0A8S0QFJ6</accession>
<dbReference type="EMBL" id="CACTIH010001851">
    <property type="protein sequence ID" value="CAA2965977.1"/>
    <property type="molecule type" value="Genomic_DNA"/>
</dbReference>
<sequence>MFGMQPDFQAFLGSFWDMVRSAGHVWEESWLRPGRSMISRQFLGHGHVQDVAWSQPDFLASQCSFWDKVCRPCPGCVKATTGQQPDFQAFWEVSGHGVQGMSGQSVQALFGSHPGRGHVQDVSRPRQGRSLTYRNFWTVSRQGVQSCSGRAQAVSFLAFLGSFWDTVYRPCLGQGRDASSFPGISR</sequence>
<dbReference type="GO" id="GO:0051301">
    <property type="term" value="P:cell division"/>
    <property type="evidence" value="ECO:0007669"/>
    <property type="project" value="UniProtKB-KW"/>
</dbReference>
<dbReference type="Gramene" id="OE9A059416T1">
    <property type="protein sequence ID" value="OE9A059416C1"/>
    <property type="gene ID" value="OE9A059416"/>
</dbReference>
<keyword evidence="1" id="KW-0132">Cell division</keyword>
<reference evidence="1 2" key="1">
    <citation type="submission" date="2019-12" db="EMBL/GenBank/DDBJ databases">
        <authorList>
            <person name="Alioto T."/>
            <person name="Alioto T."/>
            <person name="Gomez Garrido J."/>
        </authorList>
    </citation>
    <scope>NUCLEOTIDE SEQUENCE [LARGE SCALE GENOMIC DNA]</scope>
</reference>